<dbReference type="Proteomes" id="UP000046395">
    <property type="component" value="Unassembled WGS sequence"/>
</dbReference>
<evidence type="ECO:0000313" key="1">
    <source>
        <dbReference type="Proteomes" id="UP000046395"/>
    </source>
</evidence>
<dbReference type="WBParaSite" id="TMUE_0000001711.1">
    <property type="protein sequence ID" value="TMUE_0000001711.1"/>
    <property type="gene ID" value="WBGene00297590"/>
</dbReference>
<dbReference type="AlphaFoldDB" id="A0A5S6Q3A5"/>
<reference evidence="2" key="1">
    <citation type="submission" date="2019-12" db="UniProtKB">
        <authorList>
            <consortium name="WormBaseParasite"/>
        </authorList>
    </citation>
    <scope>IDENTIFICATION</scope>
</reference>
<evidence type="ECO:0000313" key="2">
    <source>
        <dbReference type="WBParaSite" id="TMUE_0000001711.1"/>
    </source>
</evidence>
<proteinExistence type="predicted"/>
<name>A0A5S6Q3A5_TRIMR</name>
<organism evidence="1 2">
    <name type="scientific">Trichuris muris</name>
    <name type="common">Mouse whipworm</name>
    <dbReference type="NCBI Taxonomy" id="70415"/>
    <lineage>
        <taxon>Eukaryota</taxon>
        <taxon>Metazoa</taxon>
        <taxon>Ecdysozoa</taxon>
        <taxon>Nematoda</taxon>
        <taxon>Enoplea</taxon>
        <taxon>Dorylaimia</taxon>
        <taxon>Trichinellida</taxon>
        <taxon>Trichuridae</taxon>
        <taxon>Trichuris</taxon>
    </lineage>
</organism>
<protein>
    <submittedName>
        <fullName evidence="2">Uncharacterized protein</fullName>
    </submittedName>
</protein>
<keyword evidence="1" id="KW-1185">Reference proteome</keyword>
<accession>A0A5S6Q3A5</accession>
<sequence length="74" mass="8299">MVTYPPVWDVTQWKSCAVDYLRRAPSLCNSRIHNKTNGVRNSSTTLKWVTQCPGVFWSLLSVCTGSIALKLAKL</sequence>